<evidence type="ECO:0000313" key="1">
    <source>
        <dbReference type="EMBL" id="CEG03513.1"/>
    </source>
</evidence>
<dbReference type="AlphaFoldDB" id="A0A096PFI4"/>
<name>A0A096PFI4_9HYPO</name>
<dbReference type="EMBL" id="CBMG010001135">
    <property type="protein sequence ID" value="CEG03513.1"/>
    <property type="molecule type" value="Genomic_DNA"/>
</dbReference>
<protein>
    <submittedName>
        <fullName evidence="1">WGS project CBMG000000000 data, contig CS5907-c001137</fullName>
    </submittedName>
</protein>
<organism evidence="1">
    <name type="scientific">Fusarium acuminatum CS5907</name>
    <dbReference type="NCBI Taxonomy" id="1318461"/>
    <lineage>
        <taxon>Eukaryota</taxon>
        <taxon>Fungi</taxon>
        <taxon>Dikarya</taxon>
        <taxon>Ascomycota</taxon>
        <taxon>Pezizomycotina</taxon>
        <taxon>Sordariomycetes</taxon>
        <taxon>Hypocreomycetidae</taxon>
        <taxon>Hypocreales</taxon>
        <taxon>Nectriaceae</taxon>
        <taxon>Fusarium</taxon>
        <taxon>Fusarium tricinctum species complex</taxon>
    </lineage>
</organism>
<gene>
    <name evidence="1" type="ORF">BN851_0063340</name>
</gene>
<comment type="caution">
    <text evidence="1">The sequence shown here is derived from an EMBL/GenBank/DDBJ whole genome shotgun (WGS) entry which is preliminary data.</text>
</comment>
<proteinExistence type="predicted"/>
<reference evidence="1" key="1">
    <citation type="submission" date="2013-05" db="EMBL/GenBank/DDBJ databases">
        <title>Draft genome sequences of six wheat associated Fusarium spp. isolates.</title>
        <authorList>
            <person name="Moolhuijzen P.M."/>
            <person name="Manners J.M."/>
            <person name="Wilcox S."/>
            <person name="Bellgard M.I."/>
            <person name="Gardiner D.M."/>
        </authorList>
    </citation>
    <scope>NUCLEOTIDE SEQUENCE</scope>
    <source>
        <strain evidence="1">CS5907</strain>
        <strain evidence="1">CS5907</strain>
    </source>
</reference>
<accession>A0A096PFI4</accession>
<sequence length="103" mass="11286">MIPDASPTPPGAGLPIMLLTHPRACSTAFERVLMTRRDALVCFNEPFADPSFFGPEACVERHHTNGEQGASPGFKECTFMQRMDLIDEQVPPGTVRNSVDLIV</sequence>